<protein>
    <submittedName>
        <fullName evidence="1">Uncharacterized protein</fullName>
    </submittedName>
</protein>
<gene>
    <name evidence="1" type="ORF">AcetOrient_orf03017</name>
</gene>
<evidence type="ECO:0000313" key="1">
    <source>
        <dbReference type="EMBL" id="BBC80371.1"/>
    </source>
</evidence>
<sequence>MFLLAGKNYFCFCKCGAPTAKIPLNLPLILAHQSCVQGIRCALTFNTTDKAISWQGLCVIWPINRKET</sequence>
<evidence type="ECO:0000313" key="2">
    <source>
        <dbReference type="Proteomes" id="UP000270034"/>
    </source>
</evidence>
<organism evidence="1 2">
    <name type="scientific">Acetobacter orientalis</name>
    <dbReference type="NCBI Taxonomy" id="146474"/>
    <lineage>
        <taxon>Bacteria</taxon>
        <taxon>Pseudomonadati</taxon>
        <taxon>Pseudomonadota</taxon>
        <taxon>Alphaproteobacteria</taxon>
        <taxon>Acetobacterales</taxon>
        <taxon>Acetobacteraceae</taxon>
        <taxon>Acetobacter</taxon>
    </lineage>
</organism>
<dbReference type="EMBL" id="AP018515">
    <property type="protein sequence ID" value="BBC80371.1"/>
    <property type="molecule type" value="Genomic_DNA"/>
</dbReference>
<dbReference type="KEGG" id="aot:AcetOri_orf03017"/>
<dbReference type="Proteomes" id="UP000270034">
    <property type="component" value="Chromosome"/>
</dbReference>
<dbReference type="AlphaFoldDB" id="A0A2Z5ZIQ1"/>
<reference evidence="1 2" key="1">
    <citation type="submission" date="2018-02" db="EMBL/GenBank/DDBJ databases">
        <title>Acetobacter orientalis genome.</title>
        <authorList>
            <person name="Nakashima N."/>
            <person name="Tamura T."/>
        </authorList>
    </citation>
    <scope>NUCLEOTIDE SEQUENCE [LARGE SCALE GENOMIC DNA]</scope>
    <source>
        <strain evidence="1 2">FAN1</strain>
    </source>
</reference>
<name>A0A2Z5ZIQ1_9PROT</name>
<accession>A0A2Z5ZIQ1</accession>
<proteinExistence type="predicted"/>